<dbReference type="RefSeq" id="WP_146398348.1">
    <property type="nucleotide sequence ID" value="NZ_SJPQ01000001.1"/>
</dbReference>
<dbReference type="AlphaFoldDB" id="A0A5C5ZUU3"/>
<evidence type="ECO:0000313" key="2">
    <source>
        <dbReference type="Proteomes" id="UP000315440"/>
    </source>
</evidence>
<proteinExistence type="predicted"/>
<comment type="caution">
    <text evidence="1">The sequence shown here is derived from an EMBL/GenBank/DDBJ whole genome shotgun (WGS) entry which is preliminary data.</text>
</comment>
<reference evidence="1 2" key="1">
    <citation type="submission" date="2019-02" db="EMBL/GenBank/DDBJ databases">
        <title>Deep-cultivation of Planctomycetes and their phenomic and genomic characterization uncovers novel biology.</title>
        <authorList>
            <person name="Wiegand S."/>
            <person name="Jogler M."/>
            <person name="Boedeker C."/>
            <person name="Pinto D."/>
            <person name="Vollmers J."/>
            <person name="Rivas-Marin E."/>
            <person name="Kohn T."/>
            <person name="Peeters S.H."/>
            <person name="Heuer A."/>
            <person name="Rast P."/>
            <person name="Oberbeckmann S."/>
            <person name="Bunk B."/>
            <person name="Jeske O."/>
            <person name="Meyerdierks A."/>
            <person name="Storesund J.E."/>
            <person name="Kallscheuer N."/>
            <person name="Luecker S."/>
            <person name="Lage O.M."/>
            <person name="Pohl T."/>
            <person name="Merkel B.J."/>
            <person name="Hornburger P."/>
            <person name="Mueller R.-W."/>
            <person name="Bruemmer F."/>
            <person name="Labrenz M."/>
            <person name="Spormann A.M."/>
            <person name="Op Den Camp H."/>
            <person name="Overmann J."/>
            <person name="Amann R."/>
            <person name="Jetten M.S.M."/>
            <person name="Mascher T."/>
            <person name="Medema M.H."/>
            <person name="Devos D.P."/>
            <person name="Kaster A.-K."/>
            <person name="Ovreas L."/>
            <person name="Rohde M."/>
            <person name="Galperin M.Y."/>
            <person name="Jogler C."/>
        </authorList>
    </citation>
    <scope>NUCLEOTIDE SEQUENCE [LARGE SCALE GENOMIC DNA]</scope>
    <source>
        <strain evidence="1 2">Mal64</strain>
    </source>
</reference>
<gene>
    <name evidence="1" type="ORF">Mal64_13950</name>
</gene>
<dbReference type="OrthoDB" id="280110at2"/>
<name>A0A5C5ZUU3_9BACT</name>
<sequence>MQHARDAAGTLFESSGAVLLARVVRADGALLTPAQVSAVSYSVSEVDACRPHQLTPVEGHANNPLTPGDVFFAALQTDGYWEADESGYNFRHEVDVSSAEAFPAAGRAYLVRYEVTPVSGQKIVFRFRIKAI</sequence>
<dbReference type="EMBL" id="SJPQ01000001">
    <property type="protein sequence ID" value="TWT90996.1"/>
    <property type="molecule type" value="Genomic_DNA"/>
</dbReference>
<protein>
    <submittedName>
        <fullName evidence="1">Uncharacterized protein</fullName>
    </submittedName>
</protein>
<evidence type="ECO:0000313" key="1">
    <source>
        <dbReference type="EMBL" id="TWT90996.1"/>
    </source>
</evidence>
<dbReference type="Proteomes" id="UP000315440">
    <property type="component" value="Unassembled WGS sequence"/>
</dbReference>
<keyword evidence="2" id="KW-1185">Reference proteome</keyword>
<organism evidence="1 2">
    <name type="scientific">Pseudobythopirellula maris</name>
    <dbReference type="NCBI Taxonomy" id="2527991"/>
    <lineage>
        <taxon>Bacteria</taxon>
        <taxon>Pseudomonadati</taxon>
        <taxon>Planctomycetota</taxon>
        <taxon>Planctomycetia</taxon>
        <taxon>Pirellulales</taxon>
        <taxon>Lacipirellulaceae</taxon>
        <taxon>Pseudobythopirellula</taxon>
    </lineage>
</organism>
<accession>A0A5C5ZUU3</accession>